<dbReference type="EMBL" id="QYUM01000003">
    <property type="protein sequence ID" value="RJF90284.1"/>
    <property type="molecule type" value="Genomic_DNA"/>
</dbReference>
<feature type="domain" description="Bacterial toxin 50" evidence="2">
    <location>
        <begin position="232"/>
        <end position="316"/>
    </location>
</feature>
<dbReference type="OrthoDB" id="2664633at2"/>
<feature type="region of interest" description="Disordered" evidence="1">
    <location>
        <begin position="22"/>
        <end position="43"/>
    </location>
</feature>
<dbReference type="Proteomes" id="UP000286100">
    <property type="component" value="Unassembled WGS sequence"/>
</dbReference>
<dbReference type="RefSeq" id="WP_119761360.1">
    <property type="nucleotide sequence ID" value="NZ_QYUM01000003.1"/>
</dbReference>
<evidence type="ECO:0000313" key="4">
    <source>
        <dbReference type="Proteomes" id="UP000286100"/>
    </source>
</evidence>
<dbReference type="Pfam" id="PF15542">
    <property type="entry name" value="Ntox50"/>
    <property type="match status" value="1"/>
</dbReference>
<accession>A0A418WJS8</accession>
<evidence type="ECO:0000313" key="3">
    <source>
        <dbReference type="EMBL" id="RJF90284.1"/>
    </source>
</evidence>
<keyword evidence="4" id="KW-1185">Reference proteome</keyword>
<gene>
    <name evidence="3" type="ORF">D3876_08415</name>
</gene>
<proteinExistence type="predicted"/>
<feature type="compositionally biased region" description="Basic and acidic residues" evidence="1">
    <location>
        <begin position="27"/>
        <end position="36"/>
    </location>
</feature>
<evidence type="ECO:0000259" key="2">
    <source>
        <dbReference type="Pfam" id="PF15542"/>
    </source>
</evidence>
<evidence type="ECO:0000256" key="1">
    <source>
        <dbReference type="SAM" id="MobiDB-lite"/>
    </source>
</evidence>
<sequence length="322" mass="32933">MRAERIGGEPADGISITSVIDSASSTREGRDGKTRFSESASSTTNRLSTITVGGDASFATPGAFSVKGAEISADGALNADAGSIALEGVTDRASVTVDTLRKTSGLLTDAGGYIVNLATGGWAFETQAERTTNRIDGAIELGKQAMTDPVGTATKLGEAYVEPYLKGAEQLKSGQTYEGTATISEASADLIAKAATGAGGAVAKVPGAIPGGKIDLPAPKKLPIPNNLGKSIHSGAQDKYIPGTNNYDPTKGRSILTADPTDLLNGVHSGKYPIVRMAGDKPIVDFGKPIGTYGENGPQTQFGTIHSGKNGVHIVPANPTQY</sequence>
<organism evidence="3 4">
    <name type="scientific">Sphingomonas cavernae</name>
    <dbReference type="NCBI Taxonomy" id="2320861"/>
    <lineage>
        <taxon>Bacteria</taxon>
        <taxon>Pseudomonadati</taxon>
        <taxon>Pseudomonadota</taxon>
        <taxon>Alphaproteobacteria</taxon>
        <taxon>Sphingomonadales</taxon>
        <taxon>Sphingomonadaceae</taxon>
        <taxon>Sphingomonas</taxon>
    </lineage>
</organism>
<reference evidence="3 4" key="1">
    <citation type="submission" date="2018-09" db="EMBL/GenBank/DDBJ databases">
        <authorList>
            <person name="Zhu H."/>
        </authorList>
    </citation>
    <scope>NUCLEOTIDE SEQUENCE [LARGE SCALE GENOMIC DNA]</scope>
    <source>
        <strain evidence="3 4">K2R01-6</strain>
    </source>
</reference>
<dbReference type="InterPro" id="IPR029100">
    <property type="entry name" value="Ntox50"/>
</dbReference>
<protein>
    <recommendedName>
        <fullName evidence="2">Bacterial toxin 50 domain-containing protein</fullName>
    </recommendedName>
</protein>
<comment type="caution">
    <text evidence="3">The sequence shown here is derived from an EMBL/GenBank/DDBJ whole genome shotgun (WGS) entry which is preliminary data.</text>
</comment>
<dbReference type="AlphaFoldDB" id="A0A418WJS8"/>
<name>A0A418WJS8_9SPHN</name>